<dbReference type="EMBL" id="CADCTB010000039">
    <property type="protein sequence ID" value="CAA9219603.1"/>
    <property type="molecule type" value="Genomic_DNA"/>
</dbReference>
<feature type="compositionally biased region" description="Low complexity" evidence="1">
    <location>
        <begin position="25"/>
        <end position="42"/>
    </location>
</feature>
<feature type="compositionally biased region" description="Polar residues" evidence="1">
    <location>
        <begin position="1"/>
        <end position="16"/>
    </location>
</feature>
<reference evidence="2" key="1">
    <citation type="submission" date="2020-02" db="EMBL/GenBank/DDBJ databases">
        <authorList>
            <person name="Meier V. D."/>
        </authorList>
    </citation>
    <scope>NUCLEOTIDE SEQUENCE</scope>
    <source>
        <strain evidence="2">AVDCRST_MAG10</strain>
    </source>
</reference>
<name>A0A6J4HCW9_9ACTN</name>
<proteinExistence type="predicted"/>
<feature type="region of interest" description="Disordered" evidence="1">
    <location>
        <begin position="1"/>
        <end position="42"/>
    </location>
</feature>
<feature type="non-terminal residue" evidence="2">
    <location>
        <position position="42"/>
    </location>
</feature>
<feature type="non-terminal residue" evidence="2">
    <location>
        <position position="1"/>
    </location>
</feature>
<evidence type="ECO:0000313" key="2">
    <source>
        <dbReference type="EMBL" id="CAA9219603.1"/>
    </source>
</evidence>
<sequence length="42" mass="4353">PTRSRPCNGTSPSSRPAHSCRRSSRSVASSSTSTAASWFPSG</sequence>
<accession>A0A6J4HCW9</accession>
<gene>
    <name evidence="2" type="ORF">AVDCRST_MAG10-595</name>
</gene>
<dbReference type="AlphaFoldDB" id="A0A6J4HCW9"/>
<evidence type="ECO:0000256" key="1">
    <source>
        <dbReference type="SAM" id="MobiDB-lite"/>
    </source>
</evidence>
<protein>
    <submittedName>
        <fullName evidence="2">Uncharacterized protein</fullName>
    </submittedName>
</protein>
<organism evidence="2">
    <name type="scientific">uncultured Acidimicrobiales bacterium</name>
    <dbReference type="NCBI Taxonomy" id="310071"/>
    <lineage>
        <taxon>Bacteria</taxon>
        <taxon>Bacillati</taxon>
        <taxon>Actinomycetota</taxon>
        <taxon>Acidimicrobiia</taxon>
        <taxon>Acidimicrobiales</taxon>
        <taxon>environmental samples</taxon>
    </lineage>
</organism>